<evidence type="ECO:0000313" key="11">
    <source>
        <dbReference type="Proteomes" id="UP001595884"/>
    </source>
</evidence>
<evidence type="ECO:0000256" key="2">
    <source>
        <dbReference type="ARBA" id="ARBA00009773"/>
    </source>
</evidence>
<proteinExistence type="inferred from homology"/>
<dbReference type="EMBL" id="JBHSHE010000042">
    <property type="protein sequence ID" value="MFC4716484.1"/>
    <property type="molecule type" value="Genomic_DNA"/>
</dbReference>
<comment type="similarity">
    <text evidence="2">Belongs to the autoinducer-2 exporter (AI-2E) (TC 2.A.86) family.</text>
</comment>
<dbReference type="InterPro" id="IPR002549">
    <property type="entry name" value="AI-2E-like"/>
</dbReference>
<evidence type="ECO:0000256" key="5">
    <source>
        <dbReference type="ARBA" id="ARBA00022692"/>
    </source>
</evidence>
<dbReference type="PANTHER" id="PTHR21716">
    <property type="entry name" value="TRANSMEMBRANE PROTEIN"/>
    <property type="match status" value="1"/>
</dbReference>
<evidence type="ECO:0000256" key="7">
    <source>
        <dbReference type="ARBA" id="ARBA00023136"/>
    </source>
</evidence>
<feature type="transmembrane region" description="Helical" evidence="9">
    <location>
        <begin position="104"/>
        <end position="128"/>
    </location>
</feature>
<feature type="transmembrane region" description="Helical" evidence="9">
    <location>
        <begin position="189"/>
        <end position="210"/>
    </location>
</feature>
<keyword evidence="5 9" id="KW-0812">Transmembrane</keyword>
<keyword evidence="11" id="KW-1185">Reference proteome</keyword>
<feature type="transmembrane region" description="Helical" evidence="9">
    <location>
        <begin position="51"/>
        <end position="68"/>
    </location>
</feature>
<reference evidence="11" key="1">
    <citation type="journal article" date="2019" name="Int. J. Syst. Evol. Microbiol.">
        <title>The Global Catalogue of Microorganisms (GCM) 10K type strain sequencing project: providing services to taxonomists for standard genome sequencing and annotation.</title>
        <authorList>
            <consortium name="The Broad Institute Genomics Platform"/>
            <consortium name="The Broad Institute Genome Sequencing Center for Infectious Disease"/>
            <person name="Wu L."/>
            <person name="Ma J."/>
        </authorList>
    </citation>
    <scope>NUCLEOTIDE SEQUENCE [LARGE SCALE GENOMIC DNA]</scope>
    <source>
        <strain evidence="11">CGMCC 1.12849</strain>
    </source>
</reference>
<feature type="transmembrane region" description="Helical" evidence="9">
    <location>
        <begin position="74"/>
        <end position="92"/>
    </location>
</feature>
<gene>
    <name evidence="10" type="ORF">ACFO7V_10070</name>
</gene>
<comment type="subcellular location">
    <subcellularLocation>
        <location evidence="1">Cell membrane</location>
        <topology evidence="1">Multi-pass membrane protein</topology>
    </subcellularLocation>
</comment>
<name>A0ABV9MNB4_9MICC</name>
<sequence>MAYFKKLWASPQGTLPESNGSRVDVDYPEHDHAPGITELWTDLMGRMAIRGLQMLLIGVVVVCVVIGLLRVTTIVIPLLIATILACALWPIVTRLRRHFSALFTAWTVFLGALIVLGGIGTGLVYSVISQWDELVGQAEEGFVQLSSAGQQLVERLPFGITQQDLENAGQSASNLISSSQLSSNALHTLGAAGETLTGSILILVVLFFFLKDGDRIWAFIISWIPTRYRNKWIVSGEQASHTFGGYIRGTAIVATVDTVGIVAVLLILRIPLALPLGVLVFFGSFIPIVGATVVGALAVLVALVTNGPVSALIVLAAVVVVNQLEGHFLQPVVMAHTLKLHALVVLLALAIGTALGGIVGAVLAVPLTAVGWATIKVWAERDGVKAVEKMQNEIANTPEMEDSPHVVPSSTEEQ</sequence>
<evidence type="ECO:0000313" key="10">
    <source>
        <dbReference type="EMBL" id="MFC4716484.1"/>
    </source>
</evidence>
<feature type="region of interest" description="Disordered" evidence="8">
    <location>
        <begin position="395"/>
        <end position="414"/>
    </location>
</feature>
<evidence type="ECO:0000256" key="6">
    <source>
        <dbReference type="ARBA" id="ARBA00022989"/>
    </source>
</evidence>
<keyword evidence="4" id="KW-1003">Cell membrane</keyword>
<evidence type="ECO:0000256" key="1">
    <source>
        <dbReference type="ARBA" id="ARBA00004651"/>
    </source>
</evidence>
<feature type="transmembrane region" description="Helical" evidence="9">
    <location>
        <begin position="278"/>
        <end position="304"/>
    </location>
</feature>
<organism evidence="10 11">
    <name type="scientific">Glutamicibacter bergerei</name>
    <dbReference type="NCBI Taxonomy" id="256702"/>
    <lineage>
        <taxon>Bacteria</taxon>
        <taxon>Bacillati</taxon>
        <taxon>Actinomycetota</taxon>
        <taxon>Actinomycetes</taxon>
        <taxon>Micrococcales</taxon>
        <taxon>Micrococcaceae</taxon>
        <taxon>Glutamicibacter</taxon>
    </lineage>
</organism>
<comment type="caution">
    <text evidence="10">The sequence shown here is derived from an EMBL/GenBank/DDBJ whole genome shotgun (WGS) entry which is preliminary data.</text>
</comment>
<evidence type="ECO:0000256" key="8">
    <source>
        <dbReference type="SAM" id="MobiDB-lite"/>
    </source>
</evidence>
<evidence type="ECO:0000256" key="9">
    <source>
        <dbReference type="SAM" id="Phobius"/>
    </source>
</evidence>
<protein>
    <submittedName>
        <fullName evidence="10">AI-2E family transporter</fullName>
    </submittedName>
</protein>
<dbReference type="RefSeq" id="WP_346059525.1">
    <property type="nucleotide sequence ID" value="NZ_BAAAVQ010000047.1"/>
</dbReference>
<accession>A0ABV9MNB4</accession>
<keyword evidence="6 9" id="KW-1133">Transmembrane helix</keyword>
<dbReference type="PANTHER" id="PTHR21716:SF53">
    <property type="entry name" value="PERMEASE PERM-RELATED"/>
    <property type="match status" value="1"/>
</dbReference>
<evidence type="ECO:0000256" key="3">
    <source>
        <dbReference type="ARBA" id="ARBA00022448"/>
    </source>
</evidence>
<keyword evidence="7 9" id="KW-0472">Membrane</keyword>
<keyword evidence="3" id="KW-0813">Transport</keyword>
<dbReference type="Pfam" id="PF01594">
    <property type="entry name" value="AI-2E_transport"/>
    <property type="match status" value="1"/>
</dbReference>
<feature type="transmembrane region" description="Helical" evidence="9">
    <location>
        <begin position="251"/>
        <end position="272"/>
    </location>
</feature>
<evidence type="ECO:0000256" key="4">
    <source>
        <dbReference type="ARBA" id="ARBA00022475"/>
    </source>
</evidence>
<dbReference type="Proteomes" id="UP001595884">
    <property type="component" value="Unassembled WGS sequence"/>
</dbReference>
<feature type="transmembrane region" description="Helical" evidence="9">
    <location>
        <begin position="342"/>
        <end position="375"/>
    </location>
</feature>
<feature type="transmembrane region" description="Helical" evidence="9">
    <location>
        <begin position="311"/>
        <end position="330"/>
    </location>
</feature>